<comment type="caution">
    <text evidence="1">The sequence shown here is derived from an EMBL/GenBank/DDBJ whole genome shotgun (WGS) entry which is preliminary data.</text>
</comment>
<dbReference type="EMBL" id="JADLRE010000043">
    <property type="protein sequence ID" value="MBF6229564.1"/>
    <property type="molecule type" value="Genomic_DNA"/>
</dbReference>
<name>A0ABS0CGV2_9NOCA</name>
<gene>
    <name evidence="1" type="ORF">IU470_31315</name>
</gene>
<proteinExistence type="predicted"/>
<accession>A0ABS0CGV2</accession>
<evidence type="ECO:0000313" key="2">
    <source>
        <dbReference type="Proteomes" id="UP000807309"/>
    </source>
</evidence>
<sequence length="159" mass="17772">MDDDQMGFDIEFDAATEAYLDWVAPERMESAIRKFLSDTVPGVAAYTDPWWKPPLTLQILEATQNRFHDRAKFISPENREAADGFIRFLGEACVRRHAGMTWTNSPDSGAPLYSDFGPAVHFSDSGLGCELISLAEELFMENFGPKGVEYSIRMAGRPA</sequence>
<dbReference type="RefSeq" id="WP_195036394.1">
    <property type="nucleotide sequence ID" value="NZ_JADLRE010000043.1"/>
</dbReference>
<organism evidence="1 2">
    <name type="scientific">Nocardia abscessus</name>
    <dbReference type="NCBI Taxonomy" id="120957"/>
    <lineage>
        <taxon>Bacteria</taxon>
        <taxon>Bacillati</taxon>
        <taxon>Actinomycetota</taxon>
        <taxon>Actinomycetes</taxon>
        <taxon>Mycobacteriales</taxon>
        <taxon>Nocardiaceae</taxon>
        <taxon>Nocardia</taxon>
    </lineage>
</organism>
<evidence type="ECO:0000313" key="1">
    <source>
        <dbReference type="EMBL" id="MBF6229564.1"/>
    </source>
</evidence>
<reference evidence="1 2" key="1">
    <citation type="submission" date="2020-10" db="EMBL/GenBank/DDBJ databases">
        <title>Identification of Nocardia species via Next-generation sequencing and recognition of intraspecies genetic diversity.</title>
        <authorList>
            <person name="Li P."/>
            <person name="Li P."/>
            <person name="Lu B."/>
        </authorList>
    </citation>
    <scope>NUCLEOTIDE SEQUENCE [LARGE SCALE GENOMIC DNA]</scope>
    <source>
        <strain evidence="1 2">N-11</strain>
    </source>
</reference>
<keyword evidence="2" id="KW-1185">Reference proteome</keyword>
<protein>
    <submittedName>
        <fullName evidence="1">Uncharacterized protein</fullName>
    </submittedName>
</protein>
<dbReference type="Proteomes" id="UP000807309">
    <property type="component" value="Unassembled WGS sequence"/>
</dbReference>